<evidence type="ECO:0000313" key="5">
    <source>
        <dbReference type="Proteomes" id="UP001160483"/>
    </source>
</evidence>
<dbReference type="InterPro" id="IPR004119">
    <property type="entry name" value="EcKL"/>
</dbReference>
<reference evidence="2 4" key="1">
    <citation type="submission" date="2021-11" db="EMBL/GenBank/DDBJ databases">
        <authorList>
            <person name="Islam A."/>
            <person name="Islam S."/>
            <person name="Flora M.S."/>
            <person name="Rahman M."/>
            <person name="Ziaur R.M."/>
            <person name="Epstein J.H."/>
            <person name="Hassan M."/>
            <person name="Klassen M."/>
            <person name="Woodard K."/>
            <person name="Webb A."/>
            <person name="Webby R.J."/>
            <person name="El Zowalaty M.E."/>
        </authorList>
    </citation>
    <scope>NUCLEOTIDE SEQUENCE</scope>
    <source>
        <strain evidence="3">Pbs1</strain>
        <strain evidence="2">Pbs3</strain>
    </source>
</reference>
<dbReference type="InterPro" id="IPR015897">
    <property type="entry name" value="CHK_kinase-like"/>
</dbReference>
<dbReference type="AlphaFoldDB" id="A0AAU9KW74"/>
<dbReference type="EMBL" id="CAKLCB010000220">
    <property type="protein sequence ID" value="CAH0517012.1"/>
    <property type="molecule type" value="Genomic_DNA"/>
</dbReference>
<dbReference type="Proteomes" id="UP001160483">
    <property type="component" value="Unassembled WGS sequence"/>
</dbReference>
<accession>A0AAU9KW74</accession>
<feature type="domain" description="CHK kinase-like" evidence="1">
    <location>
        <begin position="128"/>
        <end position="313"/>
    </location>
</feature>
<gene>
    <name evidence="3" type="ORF">PBS001_LOCUS3643</name>
    <name evidence="2" type="ORF">PBS003_LOCUS4104</name>
</gene>
<dbReference type="SUPFAM" id="SSF56112">
    <property type="entry name" value="Protein kinase-like (PK-like)"/>
    <property type="match status" value="1"/>
</dbReference>
<dbReference type="InterPro" id="IPR052961">
    <property type="entry name" value="Oxido-Kinase-like_Enzymes"/>
</dbReference>
<dbReference type="Proteomes" id="UP001158986">
    <property type="component" value="Unassembled WGS sequence"/>
</dbReference>
<dbReference type="SMART" id="SM00587">
    <property type="entry name" value="CHK"/>
    <property type="match status" value="1"/>
</dbReference>
<evidence type="ECO:0000259" key="1">
    <source>
        <dbReference type="SMART" id="SM00587"/>
    </source>
</evidence>
<organism evidence="2 5">
    <name type="scientific">Peronospora belbahrii</name>
    <dbReference type="NCBI Taxonomy" id="622444"/>
    <lineage>
        <taxon>Eukaryota</taxon>
        <taxon>Sar</taxon>
        <taxon>Stramenopiles</taxon>
        <taxon>Oomycota</taxon>
        <taxon>Peronosporomycetes</taxon>
        <taxon>Peronosporales</taxon>
        <taxon>Peronosporaceae</taxon>
        <taxon>Peronospora</taxon>
    </lineage>
</organism>
<dbReference type="PANTHER" id="PTHR23020:SF41">
    <property type="entry name" value="AMINOGLYCOSIDE PHOSPHOTRANSFERASE DOMAIN-CONTAINING PROTEIN"/>
    <property type="match status" value="1"/>
</dbReference>
<evidence type="ECO:0000313" key="4">
    <source>
        <dbReference type="Proteomes" id="UP001158986"/>
    </source>
</evidence>
<protein>
    <recommendedName>
        <fullName evidence="1">CHK kinase-like domain-containing protein</fullName>
    </recommendedName>
</protein>
<dbReference type="EMBL" id="CAKKTJ010000168">
    <property type="protein sequence ID" value="CAH0477355.1"/>
    <property type="molecule type" value="Genomic_DNA"/>
</dbReference>
<name>A0AAU9KW74_9STRA</name>
<dbReference type="PANTHER" id="PTHR23020">
    <property type="entry name" value="UNCHARACTERIZED NUCLEAR HORMONE RECEPTOR-RELATED"/>
    <property type="match status" value="1"/>
</dbReference>
<keyword evidence="4" id="KW-1185">Reference proteome</keyword>
<sequence length="392" mass="44262">MVKISEVPTRPGEMTTAFLQQIMHASFPSHRVVDFEWQPMNLGVIAEVVIIAVEFEVNNTCSDAKKIVRRFVGKFLRPEFPFESMFTVESKFYNNCTTKGSDTAVKNSAEVVKFPFAIPTAVFTSNVLIVLECVESVKSFTCVDGSPPHHIPMLVTKLAQMHARFWGHDCDGLATPAGIGSHLSGEEKRLQFPGCWKDYVDDIPLESIEKAQLTTLCQRLSNKPDQLKVVHEMVDCGPSSLIHGDFHIANMLLPTDGAEEVTWLLDWATCGQGNPLRDLAFFFIVSVRASHRREQEDECLKMYHEALVTEAGVVHLSLDELFWQYKLCVLNQFLILVVYDSLSKSFAANAKTEKLRVELDTHFREVNRRACLSVLDNIGEKDLEFLEARCSR</sequence>
<dbReference type="Gene3D" id="3.90.1200.10">
    <property type="match status" value="1"/>
</dbReference>
<comment type="caution">
    <text evidence="2">The sequence shown here is derived from an EMBL/GenBank/DDBJ whole genome shotgun (WGS) entry which is preliminary data.</text>
</comment>
<dbReference type="Pfam" id="PF02958">
    <property type="entry name" value="EcKL"/>
    <property type="match status" value="1"/>
</dbReference>
<evidence type="ECO:0000313" key="3">
    <source>
        <dbReference type="EMBL" id="CAH0517012.1"/>
    </source>
</evidence>
<proteinExistence type="predicted"/>
<evidence type="ECO:0000313" key="2">
    <source>
        <dbReference type="EMBL" id="CAH0477355.1"/>
    </source>
</evidence>
<dbReference type="InterPro" id="IPR011009">
    <property type="entry name" value="Kinase-like_dom_sf"/>
</dbReference>